<accession>A0A1T4LT52</accession>
<sequence>MMTADKIKKLIGTLSGVSLVDDFTIDEAGSLKGRIAVATGQDNTNLEWNVEISPTYPFKAMGSEPIHFQNKNLLDYPHIMQGGNLCMHPAEYENAESQFVNDLKQLKEWVEKYYVRGEKDAHYEHLVVNHDLIREQYYTFCFAETQEDFTEGDYGEVHYAALPIGRKNDKPVINHVAQKFVSCVQVKKKELFCRISKSYQELISFEGVYCLLNNIPSVYNKFIVENYDSIKGLFSQSQKNYIHSFVVSHRDKCDFFPLFCGYRIPEGGVHWQAMMLFMDDLPIEPVRVGTGKNRFWFTDFRQGQIQWAETVDISYKYFFGRGAMPEELANKKMLIMGVGAIGSILAETLTRCGAKNLTLYDIDNKEPGNVCRSAYPFYTGIIEKTLDITNLLTQISPHVECSSLKSIADLVIKTYAAGHEEKSALAEFFDGFDVIFDCTTDNQLMRIMDSVGTKALLVNLSITNHAQDLICAFSPNVTETVLLIYGLLKHDAETDMYNPTGCWNPTFKASYNDIECKVQVAVKHIIKMLSKQEALSNFYITEDDLNLKINKL</sequence>
<evidence type="ECO:0000259" key="1">
    <source>
        <dbReference type="Pfam" id="PF00899"/>
    </source>
</evidence>
<dbReference type="GO" id="GO:0008641">
    <property type="term" value="F:ubiquitin-like modifier activating enzyme activity"/>
    <property type="evidence" value="ECO:0007669"/>
    <property type="project" value="InterPro"/>
</dbReference>
<reference evidence="3" key="1">
    <citation type="submission" date="2017-02" db="EMBL/GenBank/DDBJ databases">
        <authorList>
            <person name="Varghese N."/>
            <person name="Submissions S."/>
        </authorList>
    </citation>
    <scope>NUCLEOTIDE SEQUENCE [LARGE SCALE GENOMIC DNA]</scope>
    <source>
        <strain evidence="3">ATCC 51356</strain>
    </source>
</reference>
<dbReference type="EMBL" id="FUXE01000004">
    <property type="protein sequence ID" value="SJZ57893.1"/>
    <property type="molecule type" value="Genomic_DNA"/>
</dbReference>
<dbReference type="InterPro" id="IPR000594">
    <property type="entry name" value="ThiF_NAD_FAD-bd"/>
</dbReference>
<feature type="domain" description="THIF-type NAD/FAD binding fold" evidence="1">
    <location>
        <begin position="326"/>
        <end position="442"/>
    </location>
</feature>
<dbReference type="SUPFAM" id="SSF69572">
    <property type="entry name" value="Activating enzymes of the ubiquitin-like proteins"/>
    <property type="match status" value="1"/>
</dbReference>
<name>A0A1T4LT52_9PORP</name>
<dbReference type="AlphaFoldDB" id="A0A1T4LT52"/>
<gene>
    <name evidence="2" type="ORF">SAMN02745171_00521</name>
</gene>
<dbReference type="InterPro" id="IPR035985">
    <property type="entry name" value="Ubiquitin-activating_enz"/>
</dbReference>
<evidence type="ECO:0000313" key="3">
    <source>
        <dbReference type="Proteomes" id="UP000190121"/>
    </source>
</evidence>
<dbReference type="Pfam" id="PF00899">
    <property type="entry name" value="ThiF"/>
    <property type="match status" value="1"/>
</dbReference>
<protein>
    <submittedName>
        <fullName evidence="2">ThiF family protein</fullName>
    </submittedName>
</protein>
<dbReference type="Proteomes" id="UP000190121">
    <property type="component" value="Unassembled WGS sequence"/>
</dbReference>
<dbReference type="Gene3D" id="3.40.50.720">
    <property type="entry name" value="NAD(P)-binding Rossmann-like Domain"/>
    <property type="match status" value="1"/>
</dbReference>
<evidence type="ECO:0000313" key="2">
    <source>
        <dbReference type="EMBL" id="SJZ57893.1"/>
    </source>
</evidence>
<keyword evidence="3" id="KW-1185">Reference proteome</keyword>
<proteinExistence type="predicted"/>
<dbReference type="STRING" id="29524.SAMN02745171_00521"/>
<dbReference type="OrthoDB" id="9804150at2"/>
<organism evidence="2 3">
    <name type="scientific">Porphyromonas circumdentaria</name>
    <dbReference type="NCBI Taxonomy" id="29524"/>
    <lineage>
        <taxon>Bacteria</taxon>
        <taxon>Pseudomonadati</taxon>
        <taxon>Bacteroidota</taxon>
        <taxon>Bacteroidia</taxon>
        <taxon>Bacteroidales</taxon>
        <taxon>Porphyromonadaceae</taxon>
        <taxon>Porphyromonas</taxon>
    </lineage>
</organism>